<dbReference type="Proteomes" id="UP000310158">
    <property type="component" value="Unassembled WGS sequence"/>
</dbReference>
<dbReference type="InterPro" id="IPR001680">
    <property type="entry name" value="WD40_rpt"/>
</dbReference>
<dbReference type="OrthoDB" id="284782at2759"/>
<dbReference type="SUPFAM" id="SSF50978">
    <property type="entry name" value="WD40 repeat-like"/>
    <property type="match status" value="1"/>
</dbReference>
<dbReference type="PANTHER" id="PTHR19920:SF0">
    <property type="entry name" value="CYTOSOLIC IRON-SULFUR PROTEIN ASSEMBLY PROTEIN CIAO1-RELATED"/>
    <property type="match status" value="1"/>
</dbReference>
<dbReference type="GO" id="GO:0016226">
    <property type="term" value="P:iron-sulfur cluster assembly"/>
    <property type="evidence" value="ECO:0007669"/>
    <property type="project" value="TreeGrafter"/>
</dbReference>
<comment type="caution">
    <text evidence="2">The sequence shown here is derived from an EMBL/GenBank/DDBJ whole genome shotgun (WGS) entry which is preliminary data.</text>
</comment>
<dbReference type="AlphaFoldDB" id="A0A4S4L101"/>
<dbReference type="EMBL" id="SGPL01001076">
    <property type="protein sequence ID" value="THH04942.1"/>
    <property type="molecule type" value="Genomic_DNA"/>
</dbReference>
<dbReference type="InterPro" id="IPR036322">
    <property type="entry name" value="WD40_repeat_dom_sf"/>
</dbReference>
<dbReference type="PROSITE" id="PS50082">
    <property type="entry name" value="WD_REPEATS_2"/>
    <property type="match status" value="1"/>
</dbReference>
<keyword evidence="1" id="KW-0853">WD repeat</keyword>
<reference evidence="2 3" key="1">
    <citation type="submission" date="2019-02" db="EMBL/GenBank/DDBJ databases">
        <title>Genome sequencing of the rare red list fungi Bondarzewia mesenterica.</title>
        <authorList>
            <person name="Buettner E."/>
            <person name="Kellner H."/>
        </authorList>
    </citation>
    <scope>NUCLEOTIDE SEQUENCE [LARGE SCALE GENOMIC DNA]</scope>
    <source>
        <strain evidence="2 3">DSM 108281</strain>
    </source>
</reference>
<evidence type="ECO:0000256" key="1">
    <source>
        <dbReference type="PROSITE-ProRule" id="PRU00221"/>
    </source>
</evidence>
<organism evidence="2 3">
    <name type="scientific">Bondarzewia mesenterica</name>
    <dbReference type="NCBI Taxonomy" id="1095465"/>
    <lineage>
        <taxon>Eukaryota</taxon>
        <taxon>Fungi</taxon>
        <taxon>Dikarya</taxon>
        <taxon>Basidiomycota</taxon>
        <taxon>Agaricomycotina</taxon>
        <taxon>Agaricomycetes</taxon>
        <taxon>Russulales</taxon>
        <taxon>Bondarzewiaceae</taxon>
        <taxon>Bondarzewia</taxon>
    </lineage>
</organism>
<evidence type="ECO:0000313" key="2">
    <source>
        <dbReference type="EMBL" id="THH04942.1"/>
    </source>
</evidence>
<dbReference type="SMART" id="SM00320">
    <property type="entry name" value="WD40"/>
    <property type="match status" value="3"/>
</dbReference>
<dbReference type="GO" id="GO:0097361">
    <property type="term" value="C:cytosolic [4Fe-4S] assembly targeting complex"/>
    <property type="evidence" value="ECO:0007669"/>
    <property type="project" value="TreeGrafter"/>
</dbReference>
<dbReference type="InterPro" id="IPR015943">
    <property type="entry name" value="WD40/YVTN_repeat-like_dom_sf"/>
</dbReference>
<keyword evidence="3" id="KW-1185">Reference proteome</keyword>
<accession>A0A4S4L101</accession>
<dbReference type="PROSITE" id="PS50294">
    <property type="entry name" value="WD_REPEATS_REGION"/>
    <property type="match status" value="1"/>
</dbReference>
<protein>
    <submittedName>
        <fullName evidence="2">Uncharacterized protein</fullName>
    </submittedName>
</protein>
<evidence type="ECO:0000313" key="3">
    <source>
        <dbReference type="Proteomes" id="UP000310158"/>
    </source>
</evidence>
<name>A0A4S4L101_9AGAM</name>
<dbReference type="PANTHER" id="PTHR19920">
    <property type="entry name" value="WD40 PROTEIN CIAO1"/>
    <property type="match status" value="1"/>
</dbReference>
<sequence>MADQDFECMGVLMEHTQDVKAVAWHPKEEVRHPLAPCLVNFARRVISDSLEQKKNVAQILASASYDDTIKLYLDDPSDDWFCFGTLSGHTSTVWSIAWSPDGRYLASASDDRTIRIWKRVEEHKWECVSILEGHDRTIYSVSWGRGKAGSEGDEFLGWIASAGGDGRVNVWEMQVRYLLLHNLLATSMF</sequence>
<dbReference type="Pfam" id="PF00400">
    <property type="entry name" value="WD40"/>
    <property type="match status" value="2"/>
</dbReference>
<proteinExistence type="predicted"/>
<dbReference type="Gene3D" id="2.130.10.10">
    <property type="entry name" value="YVTN repeat-like/Quinoprotein amine dehydrogenase"/>
    <property type="match status" value="1"/>
</dbReference>
<gene>
    <name evidence="2" type="ORF">EW146_g10040</name>
</gene>
<feature type="repeat" description="WD" evidence="1">
    <location>
        <begin position="86"/>
        <end position="118"/>
    </location>
</feature>